<dbReference type="Pfam" id="PF03466">
    <property type="entry name" value="LysR_substrate"/>
    <property type="match status" value="1"/>
</dbReference>
<dbReference type="GO" id="GO:0003700">
    <property type="term" value="F:DNA-binding transcription factor activity"/>
    <property type="evidence" value="ECO:0007669"/>
    <property type="project" value="InterPro"/>
</dbReference>
<reference evidence="5 6" key="1">
    <citation type="journal article" date="2016" name="Eur. J. Clin. Microbiol. Infect. Dis.">
        <title>Whole genome sequencing as a tool for phylogenetic analysis of clinical strains of Mitis group streptococci.</title>
        <authorList>
            <person name="Rasmussen L.H."/>
            <person name="Dargis R."/>
            <person name="Hojholt K."/>
            <person name="Christensen J.J."/>
            <person name="Skovgaard O."/>
            <person name="Justesen U.S."/>
            <person name="Rosenvinge F.S."/>
            <person name="Moser C."/>
            <person name="Lukjancenko O."/>
            <person name="Rasmussen S."/>
            <person name="Nielsen X.C."/>
        </authorList>
    </citation>
    <scope>NUCLEOTIDE SEQUENCE [LARGE SCALE GENOMIC DNA]</scope>
    <source>
        <strain evidence="5 6">OD_339823_10</strain>
    </source>
</reference>
<dbReference type="InterPro" id="IPR000847">
    <property type="entry name" value="LysR_HTH_N"/>
</dbReference>
<evidence type="ECO:0000313" key="6">
    <source>
        <dbReference type="Proteomes" id="UP000193633"/>
    </source>
</evidence>
<dbReference type="EMBL" id="NCUD01000045">
    <property type="protein sequence ID" value="ORO39789.1"/>
    <property type="molecule type" value="Genomic_DNA"/>
</dbReference>
<dbReference type="PROSITE" id="PS50931">
    <property type="entry name" value="HTH_LYSR"/>
    <property type="match status" value="1"/>
</dbReference>
<organism evidence="5 6">
    <name type="scientific">Streptococcus oralis subsp. tigurinus</name>
    <dbReference type="NCBI Taxonomy" id="1077464"/>
    <lineage>
        <taxon>Bacteria</taxon>
        <taxon>Bacillati</taxon>
        <taxon>Bacillota</taxon>
        <taxon>Bacilli</taxon>
        <taxon>Lactobacillales</taxon>
        <taxon>Streptococcaceae</taxon>
        <taxon>Streptococcus</taxon>
    </lineage>
</organism>
<gene>
    <name evidence="5" type="ORF">B7728_05675</name>
</gene>
<keyword evidence="3" id="KW-0238">DNA-binding</keyword>
<dbReference type="Proteomes" id="UP000193633">
    <property type="component" value="Unassembled WGS sequence"/>
</dbReference>
<dbReference type="Gene3D" id="3.40.190.290">
    <property type="match status" value="1"/>
</dbReference>
<evidence type="ECO:0000256" key="1">
    <source>
        <dbReference type="ARBA" id="ARBA00009437"/>
    </source>
</evidence>
<keyword evidence="4" id="KW-0804">Transcription</keyword>
<dbReference type="InterPro" id="IPR036388">
    <property type="entry name" value="WH-like_DNA-bd_sf"/>
</dbReference>
<evidence type="ECO:0000256" key="3">
    <source>
        <dbReference type="ARBA" id="ARBA00023125"/>
    </source>
</evidence>
<name>A0A0F2E5R0_STROR</name>
<accession>A0A0F2E5R0</accession>
<evidence type="ECO:0000313" key="5">
    <source>
        <dbReference type="EMBL" id="ORO39789.1"/>
    </source>
</evidence>
<proteinExistence type="inferred from homology"/>
<dbReference type="PANTHER" id="PTHR30419">
    <property type="entry name" value="HTH-TYPE TRANSCRIPTIONAL REGULATOR YBHD"/>
    <property type="match status" value="1"/>
</dbReference>
<dbReference type="InterPro" id="IPR005119">
    <property type="entry name" value="LysR_subst-bd"/>
</dbReference>
<dbReference type="InterPro" id="IPR036390">
    <property type="entry name" value="WH_DNA-bd_sf"/>
</dbReference>
<dbReference type="Gene3D" id="1.10.10.10">
    <property type="entry name" value="Winged helix-like DNA-binding domain superfamily/Winged helix DNA-binding domain"/>
    <property type="match status" value="1"/>
</dbReference>
<evidence type="ECO:0000256" key="4">
    <source>
        <dbReference type="ARBA" id="ARBA00023163"/>
    </source>
</evidence>
<dbReference type="OrthoDB" id="9803735at2"/>
<dbReference type="AlphaFoldDB" id="A0A0F2E5R0"/>
<dbReference type="Pfam" id="PF00126">
    <property type="entry name" value="HTH_1"/>
    <property type="match status" value="1"/>
</dbReference>
<dbReference type="GO" id="GO:0005829">
    <property type="term" value="C:cytosol"/>
    <property type="evidence" value="ECO:0007669"/>
    <property type="project" value="TreeGrafter"/>
</dbReference>
<dbReference type="GO" id="GO:0003677">
    <property type="term" value="F:DNA binding"/>
    <property type="evidence" value="ECO:0007669"/>
    <property type="project" value="UniProtKB-KW"/>
</dbReference>
<dbReference type="InterPro" id="IPR050950">
    <property type="entry name" value="HTH-type_LysR_regulators"/>
</dbReference>
<dbReference type="SUPFAM" id="SSF46785">
    <property type="entry name" value="Winged helix' DNA-binding domain"/>
    <property type="match status" value="1"/>
</dbReference>
<dbReference type="SUPFAM" id="SSF53850">
    <property type="entry name" value="Periplasmic binding protein-like II"/>
    <property type="match status" value="1"/>
</dbReference>
<sequence>MNLKDLQYFYDLCQVQSYTDVAKQHKVSQPSISYAIKRLEEAFNCKLIHHDPSHRSFKLTHQGEILLKHTELILPEVISARKEINRSLAHYSTVGFPPIIIQYLFASLNEEKEFDFLKKIRPIRGGSVELLNLLLKGDLDASLLGLIEPLNHPSIETHELFHKELYVVLSKNHPLATASSLTFQDLVDQSFILLDEHFVHLKAFELFNQKYQNRAEIFFKSDDIVILKELLKKGIGVSLLADIALSDEDDDLIKIPLIPEDQITFTVYYAHLKSATLSSEVEDLFNFIKLYKPKELGSLSTVVG</sequence>
<comment type="similarity">
    <text evidence="1">Belongs to the LysR transcriptional regulatory family.</text>
</comment>
<keyword evidence="2" id="KW-0805">Transcription regulation</keyword>
<evidence type="ECO:0000256" key="2">
    <source>
        <dbReference type="ARBA" id="ARBA00023015"/>
    </source>
</evidence>
<comment type="caution">
    <text evidence="5">The sequence shown here is derived from an EMBL/GenBank/DDBJ whole genome shotgun (WGS) entry which is preliminary data.</text>
</comment>
<dbReference type="PANTHER" id="PTHR30419:SF28">
    <property type="entry name" value="HTH-TYPE TRANSCRIPTIONAL REGULATOR BSDA"/>
    <property type="match status" value="1"/>
</dbReference>
<dbReference type="RefSeq" id="WP_045616441.1">
    <property type="nucleotide sequence ID" value="NZ_CP151631.1"/>
</dbReference>
<protein>
    <submittedName>
        <fullName evidence="5">LysR family transcriptional regulator</fullName>
    </submittedName>
</protein>